<comment type="caution">
    <text evidence="2">The sequence shown here is derived from an EMBL/GenBank/DDBJ whole genome shotgun (WGS) entry which is preliminary data.</text>
</comment>
<dbReference type="EMBL" id="PDCK01000044">
    <property type="protein sequence ID" value="PRQ23043.1"/>
    <property type="molecule type" value="Genomic_DNA"/>
</dbReference>
<feature type="domain" description="Retrotransposon Copia-like N-terminal" evidence="1">
    <location>
        <begin position="12"/>
        <end position="51"/>
    </location>
</feature>
<gene>
    <name evidence="2" type="ORF">RchiOBHm_Chr6g0256871</name>
</gene>
<proteinExistence type="predicted"/>
<dbReference type="AlphaFoldDB" id="A0A2P6PM83"/>
<evidence type="ECO:0000313" key="3">
    <source>
        <dbReference type="Proteomes" id="UP000238479"/>
    </source>
</evidence>
<dbReference type="Pfam" id="PF14244">
    <property type="entry name" value="Retrotran_gag_3"/>
    <property type="match status" value="1"/>
</dbReference>
<sequence>MAISQSDINSLLSMITVKLSENNFVKWSFQFQSVLEGNDMFSYFDGSYPCPPRFALTEEGSMTSEVTHAYKQWKKIDKALLGLLMDTLDESCN</sequence>
<dbReference type="OMA" id="THAYKQW"/>
<evidence type="ECO:0000313" key="2">
    <source>
        <dbReference type="EMBL" id="PRQ23043.1"/>
    </source>
</evidence>
<dbReference type="InterPro" id="IPR029472">
    <property type="entry name" value="Copia-like_N"/>
</dbReference>
<dbReference type="Gramene" id="PRQ23043">
    <property type="protein sequence ID" value="PRQ23043"/>
    <property type="gene ID" value="RchiOBHm_Chr6g0256871"/>
</dbReference>
<name>A0A2P6PM83_ROSCH</name>
<reference evidence="2 3" key="1">
    <citation type="journal article" date="2018" name="Nat. Genet.">
        <title>The Rosa genome provides new insights in the design of modern roses.</title>
        <authorList>
            <person name="Bendahmane M."/>
        </authorList>
    </citation>
    <scope>NUCLEOTIDE SEQUENCE [LARGE SCALE GENOMIC DNA]</scope>
    <source>
        <strain evidence="3">cv. Old Blush</strain>
    </source>
</reference>
<protein>
    <submittedName>
        <fullName evidence="2">Putative gag-polypeptide of LTR copia-type</fullName>
    </submittedName>
</protein>
<keyword evidence="3" id="KW-1185">Reference proteome</keyword>
<organism evidence="2 3">
    <name type="scientific">Rosa chinensis</name>
    <name type="common">China rose</name>
    <dbReference type="NCBI Taxonomy" id="74649"/>
    <lineage>
        <taxon>Eukaryota</taxon>
        <taxon>Viridiplantae</taxon>
        <taxon>Streptophyta</taxon>
        <taxon>Embryophyta</taxon>
        <taxon>Tracheophyta</taxon>
        <taxon>Spermatophyta</taxon>
        <taxon>Magnoliopsida</taxon>
        <taxon>eudicotyledons</taxon>
        <taxon>Gunneridae</taxon>
        <taxon>Pentapetalae</taxon>
        <taxon>rosids</taxon>
        <taxon>fabids</taxon>
        <taxon>Rosales</taxon>
        <taxon>Rosaceae</taxon>
        <taxon>Rosoideae</taxon>
        <taxon>Rosoideae incertae sedis</taxon>
        <taxon>Rosa</taxon>
    </lineage>
</organism>
<dbReference type="Proteomes" id="UP000238479">
    <property type="component" value="Chromosome 6"/>
</dbReference>
<accession>A0A2P6PM83</accession>
<evidence type="ECO:0000259" key="1">
    <source>
        <dbReference type="Pfam" id="PF14244"/>
    </source>
</evidence>